<dbReference type="Proteomes" id="UP000224567">
    <property type="component" value="Unassembled WGS sequence"/>
</dbReference>
<sequence>MSDQTTPNPIGTENVAVISEPPETSEVRAAIYHDEHVACLTQKVEDLRGELNRVKDLTDLSITLQSPPSEPRNTAPNPPRFLSLDSPVPKHFPPQHPSPTNNNPPLTTLANPLNQPPIYTPP</sequence>
<feature type="region of interest" description="Disordered" evidence="1">
    <location>
        <begin position="62"/>
        <end position="122"/>
    </location>
</feature>
<comment type="caution">
    <text evidence="2">The sequence shown here is derived from an EMBL/GenBank/DDBJ whole genome shotgun (WGS) entry which is preliminary data.</text>
</comment>
<dbReference type="OrthoDB" id="1295457at2759"/>
<feature type="compositionally biased region" description="Low complexity" evidence="1">
    <location>
        <begin position="98"/>
        <end position="113"/>
    </location>
</feature>
<organism evidence="2 3">
    <name type="scientific">Capsicum baccatum</name>
    <name type="common">Peruvian pepper</name>
    <dbReference type="NCBI Taxonomy" id="33114"/>
    <lineage>
        <taxon>Eukaryota</taxon>
        <taxon>Viridiplantae</taxon>
        <taxon>Streptophyta</taxon>
        <taxon>Embryophyta</taxon>
        <taxon>Tracheophyta</taxon>
        <taxon>Spermatophyta</taxon>
        <taxon>Magnoliopsida</taxon>
        <taxon>eudicotyledons</taxon>
        <taxon>Gunneridae</taxon>
        <taxon>Pentapetalae</taxon>
        <taxon>asterids</taxon>
        <taxon>lamiids</taxon>
        <taxon>Solanales</taxon>
        <taxon>Solanaceae</taxon>
        <taxon>Solanoideae</taxon>
        <taxon>Capsiceae</taxon>
        <taxon>Capsicum</taxon>
    </lineage>
</organism>
<reference evidence="2 3" key="1">
    <citation type="journal article" date="2017" name="Genome Biol.">
        <title>New reference genome sequences of hot pepper reveal the massive evolution of plant disease-resistance genes by retroduplication.</title>
        <authorList>
            <person name="Kim S."/>
            <person name="Park J."/>
            <person name="Yeom S.I."/>
            <person name="Kim Y.M."/>
            <person name="Seo E."/>
            <person name="Kim K.T."/>
            <person name="Kim M.S."/>
            <person name="Lee J.M."/>
            <person name="Cheong K."/>
            <person name="Shin H.S."/>
            <person name="Kim S.B."/>
            <person name="Han K."/>
            <person name="Lee J."/>
            <person name="Park M."/>
            <person name="Lee H.A."/>
            <person name="Lee H.Y."/>
            <person name="Lee Y."/>
            <person name="Oh S."/>
            <person name="Lee J.H."/>
            <person name="Choi E."/>
            <person name="Choi E."/>
            <person name="Lee S.E."/>
            <person name="Jeon J."/>
            <person name="Kim H."/>
            <person name="Choi G."/>
            <person name="Song H."/>
            <person name="Lee J."/>
            <person name="Lee S.C."/>
            <person name="Kwon J.K."/>
            <person name="Lee H.Y."/>
            <person name="Koo N."/>
            <person name="Hong Y."/>
            <person name="Kim R.W."/>
            <person name="Kang W.H."/>
            <person name="Huh J.H."/>
            <person name="Kang B.C."/>
            <person name="Yang T.J."/>
            <person name="Lee Y.H."/>
            <person name="Bennetzen J.L."/>
            <person name="Choi D."/>
        </authorList>
    </citation>
    <scope>NUCLEOTIDE SEQUENCE [LARGE SCALE GENOMIC DNA]</scope>
    <source>
        <strain evidence="3">cv. PBC81</strain>
    </source>
</reference>
<protein>
    <submittedName>
        <fullName evidence="2">Uncharacterized protein</fullName>
    </submittedName>
</protein>
<reference evidence="3" key="2">
    <citation type="journal article" date="2017" name="J. Anim. Genet.">
        <title>Multiple reference genome sequences of hot pepper reveal the massive evolution of plant disease resistance genes by retroduplication.</title>
        <authorList>
            <person name="Kim S."/>
            <person name="Park J."/>
            <person name="Yeom S.-I."/>
            <person name="Kim Y.-M."/>
            <person name="Seo E."/>
            <person name="Kim K.-T."/>
            <person name="Kim M.-S."/>
            <person name="Lee J.M."/>
            <person name="Cheong K."/>
            <person name="Shin H.-S."/>
            <person name="Kim S.-B."/>
            <person name="Han K."/>
            <person name="Lee J."/>
            <person name="Park M."/>
            <person name="Lee H.-A."/>
            <person name="Lee H.-Y."/>
            <person name="Lee Y."/>
            <person name="Oh S."/>
            <person name="Lee J.H."/>
            <person name="Choi E."/>
            <person name="Choi E."/>
            <person name="Lee S.E."/>
            <person name="Jeon J."/>
            <person name="Kim H."/>
            <person name="Choi G."/>
            <person name="Song H."/>
            <person name="Lee J."/>
            <person name="Lee S.-C."/>
            <person name="Kwon J.-K."/>
            <person name="Lee H.-Y."/>
            <person name="Koo N."/>
            <person name="Hong Y."/>
            <person name="Kim R.W."/>
            <person name="Kang W.-H."/>
            <person name="Huh J.H."/>
            <person name="Kang B.-C."/>
            <person name="Yang T.-J."/>
            <person name="Lee Y.-H."/>
            <person name="Bennetzen J.L."/>
            <person name="Choi D."/>
        </authorList>
    </citation>
    <scope>NUCLEOTIDE SEQUENCE [LARGE SCALE GENOMIC DNA]</scope>
    <source>
        <strain evidence="3">cv. PBC81</strain>
    </source>
</reference>
<evidence type="ECO:0000313" key="2">
    <source>
        <dbReference type="EMBL" id="PHT59997.1"/>
    </source>
</evidence>
<evidence type="ECO:0000313" key="3">
    <source>
        <dbReference type="Proteomes" id="UP000224567"/>
    </source>
</evidence>
<dbReference type="STRING" id="33114.A0A2G2XR73"/>
<accession>A0A2G2XR73</accession>
<dbReference type="EMBL" id="MLFT02000001">
    <property type="protein sequence ID" value="PHT59997.1"/>
    <property type="molecule type" value="Genomic_DNA"/>
</dbReference>
<keyword evidence="3" id="KW-1185">Reference proteome</keyword>
<proteinExistence type="predicted"/>
<dbReference type="AlphaFoldDB" id="A0A2G2XR73"/>
<name>A0A2G2XR73_CAPBA</name>
<evidence type="ECO:0000256" key="1">
    <source>
        <dbReference type="SAM" id="MobiDB-lite"/>
    </source>
</evidence>
<gene>
    <name evidence="2" type="ORF">CQW23_02360</name>
</gene>
<feature type="compositionally biased region" description="Polar residues" evidence="1">
    <location>
        <begin position="62"/>
        <end position="75"/>
    </location>
</feature>